<evidence type="ECO:0000256" key="1">
    <source>
        <dbReference type="ARBA" id="ARBA00004651"/>
    </source>
</evidence>
<keyword evidence="9 13" id="KW-0472">Membrane</keyword>
<dbReference type="InParanoid" id="A0A6M4H5X0"/>
<evidence type="ECO:0000256" key="4">
    <source>
        <dbReference type="ARBA" id="ARBA00022692"/>
    </source>
</evidence>
<dbReference type="KEGG" id="upl:DSM104440_00845"/>
<feature type="domain" description="ABC transporter" evidence="14">
    <location>
        <begin position="483"/>
        <end position="714"/>
    </location>
</feature>
<dbReference type="AlphaFoldDB" id="A0A6M4H5X0"/>
<sequence>MQDPGRYLKSSGLRAALECVAPALGVRFPDAEASADTAPDSLIEELAAAAGVRSRRTILDGAWWNETGPPMLARVAERRNAARALENDRMPGGTGWVALLPRALSGYRMVAPDPATGKPTSTNMDAEVASRLAPFGFTFHRGFAPQPLSARDALAFAWSAGRGDVAFVLALGLIAALVGLLTPLATGFLINKAIPAASPSTVGLVIVGLAAAGLALIVLQVARSLALFRFEASAGLAVQAAMLDRVITAPAAFFRRFASADLAIRMAAMNTVQQTLAATIVSSLVAGLFLVANLALMFWYSPKLAAIALIPVALAVAIPVAAGWARLLLARRIGKLDGELNALSFEYFTGIAKLRAAAAEPRAFGNWIAKYEELRALTGRSAQLSNSEMIAMSVLQPAVAIAIYTLMWHAITEQPEAARMPIGDFIAFQTALFALLAGVHVLVASWMDALRLKPTWERAKPILETPPERSAVGGVRHTPRGEVSLEGVSFAYPDGPDILHGIDLKVRAGEFIAIVGASGSGKTTLFRLLLGFEAPRAGRVSFDGIDVAKLDLQRLRRGVGTVLQSGKLWAGDLFTNIVGASNADVTAAWEAARLAGVAADIEAMPMGMYTLVGEGISTISGGQRQRVLVARALVEKPKVLLLDEATSALDSVAQATVLEGLRTMNATRLVIAHRLDTVRQADRIVVLEGGKIVQQGSYGELAGVPGQFANMLARQEA</sequence>
<keyword evidence="5" id="KW-0204">Cytolysis</keyword>
<evidence type="ECO:0000259" key="15">
    <source>
        <dbReference type="PROSITE" id="PS50929"/>
    </source>
</evidence>
<evidence type="ECO:0000256" key="10">
    <source>
        <dbReference type="ARBA" id="ARBA00055355"/>
    </source>
</evidence>
<evidence type="ECO:0000256" key="13">
    <source>
        <dbReference type="SAM" id="Phobius"/>
    </source>
</evidence>
<evidence type="ECO:0000313" key="17">
    <source>
        <dbReference type="Proteomes" id="UP000503096"/>
    </source>
</evidence>
<dbReference type="CDD" id="cd07346">
    <property type="entry name" value="ABC_6TM_exporters"/>
    <property type="match status" value="1"/>
</dbReference>
<dbReference type="PROSITE" id="PS50929">
    <property type="entry name" value="ABC_TM1F"/>
    <property type="match status" value="1"/>
</dbReference>
<dbReference type="PANTHER" id="PTHR24221:SF654">
    <property type="entry name" value="ATP-BINDING CASSETTE SUB-FAMILY B MEMBER 6"/>
    <property type="match status" value="1"/>
</dbReference>
<feature type="transmembrane region" description="Helical" evidence="13">
    <location>
        <begin position="202"/>
        <end position="222"/>
    </location>
</feature>
<keyword evidence="4 13" id="KW-0812">Transmembrane</keyword>
<comment type="function">
    <text evidence="10">Involved in the export of calmodulin-sensitive adenylate cyclase-hemolysin (cyclolysin).</text>
</comment>
<evidence type="ECO:0000256" key="2">
    <source>
        <dbReference type="ARBA" id="ARBA00022448"/>
    </source>
</evidence>
<evidence type="ECO:0000256" key="5">
    <source>
        <dbReference type="ARBA" id="ARBA00022735"/>
    </source>
</evidence>
<dbReference type="PROSITE" id="PS50893">
    <property type="entry name" value="ABC_TRANSPORTER_2"/>
    <property type="match status" value="1"/>
</dbReference>
<evidence type="ECO:0000256" key="6">
    <source>
        <dbReference type="ARBA" id="ARBA00022741"/>
    </source>
</evidence>
<dbReference type="Gene3D" id="3.40.50.300">
    <property type="entry name" value="P-loop containing nucleotide triphosphate hydrolases"/>
    <property type="match status" value="1"/>
</dbReference>
<keyword evidence="2" id="KW-0813">Transport</keyword>
<keyword evidence="5" id="KW-0354">Hemolysis</keyword>
<feature type="domain" description="ABC transmembrane type-1" evidence="15">
    <location>
        <begin position="166"/>
        <end position="451"/>
    </location>
</feature>
<evidence type="ECO:0000256" key="12">
    <source>
        <dbReference type="ARBA" id="ARBA00072252"/>
    </source>
</evidence>
<dbReference type="PROSITE" id="PS00211">
    <property type="entry name" value="ABC_TRANSPORTER_1"/>
    <property type="match status" value="1"/>
</dbReference>
<feature type="transmembrane region" description="Helical" evidence="13">
    <location>
        <begin position="275"/>
        <end position="300"/>
    </location>
</feature>
<dbReference type="Gene3D" id="1.20.1560.10">
    <property type="entry name" value="ABC transporter type 1, transmembrane domain"/>
    <property type="match status" value="1"/>
</dbReference>
<comment type="subcellular location">
    <subcellularLocation>
        <location evidence="1">Cell membrane</location>
        <topology evidence="1">Multi-pass membrane protein</topology>
    </subcellularLocation>
</comment>
<dbReference type="Pfam" id="PF00664">
    <property type="entry name" value="ABC_membrane"/>
    <property type="match status" value="1"/>
</dbReference>
<dbReference type="SMART" id="SM00382">
    <property type="entry name" value="AAA"/>
    <property type="match status" value="1"/>
</dbReference>
<dbReference type="GO" id="GO:0034040">
    <property type="term" value="F:ATPase-coupled lipid transmembrane transporter activity"/>
    <property type="evidence" value="ECO:0007669"/>
    <property type="project" value="TreeGrafter"/>
</dbReference>
<dbReference type="RefSeq" id="WP_171160843.1">
    <property type="nucleotide sequence ID" value="NZ_CP053073.1"/>
</dbReference>
<keyword evidence="17" id="KW-1185">Reference proteome</keyword>
<proteinExistence type="inferred from homology"/>
<name>A0A6M4H5X0_9PROT</name>
<dbReference type="InterPro" id="IPR027417">
    <property type="entry name" value="P-loop_NTPase"/>
</dbReference>
<evidence type="ECO:0000313" key="16">
    <source>
        <dbReference type="EMBL" id="QJR14053.1"/>
    </source>
</evidence>
<feature type="transmembrane region" description="Helical" evidence="13">
    <location>
        <begin position="431"/>
        <end position="450"/>
    </location>
</feature>
<dbReference type="GO" id="GO:0016887">
    <property type="term" value="F:ATP hydrolysis activity"/>
    <property type="evidence" value="ECO:0007669"/>
    <property type="project" value="InterPro"/>
</dbReference>
<dbReference type="InterPro" id="IPR036640">
    <property type="entry name" value="ABC1_TM_sf"/>
</dbReference>
<evidence type="ECO:0000259" key="14">
    <source>
        <dbReference type="PROSITE" id="PS50893"/>
    </source>
</evidence>
<dbReference type="InterPro" id="IPR003439">
    <property type="entry name" value="ABC_transporter-like_ATP-bd"/>
</dbReference>
<dbReference type="PANTHER" id="PTHR24221">
    <property type="entry name" value="ATP-BINDING CASSETTE SUB-FAMILY B"/>
    <property type="match status" value="1"/>
</dbReference>
<dbReference type="FunFam" id="3.40.50.300:FF:000299">
    <property type="entry name" value="ABC transporter ATP-binding protein/permease"/>
    <property type="match status" value="1"/>
</dbReference>
<evidence type="ECO:0000256" key="11">
    <source>
        <dbReference type="ARBA" id="ARBA00061173"/>
    </source>
</evidence>
<comment type="similarity">
    <text evidence="11">Belongs to the ABC transporter superfamily. Cyclolysin exporter (TC 3.A.1.109.2) family.</text>
</comment>
<dbReference type="Pfam" id="PF00005">
    <property type="entry name" value="ABC_tran"/>
    <property type="match status" value="1"/>
</dbReference>
<keyword evidence="7 16" id="KW-0067">ATP-binding</keyword>
<keyword evidence="3" id="KW-1003">Cell membrane</keyword>
<evidence type="ECO:0000256" key="7">
    <source>
        <dbReference type="ARBA" id="ARBA00022840"/>
    </source>
</evidence>
<reference evidence="16 17" key="1">
    <citation type="submission" date="2020-04" db="EMBL/GenBank/DDBJ databases">
        <title>Usitatibacter rugosus gen. nov., sp. nov. and Usitatibacter palustris sp. nov., novel members of Usitatibacteraceae fam. nov. within the order Nitrosomonadales isolated from soil.</title>
        <authorList>
            <person name="Huber K.J."/>
            <person name="Neumann-Schaal M."/>
            <person name="Geppert A."/>
            <person name="Luckner M."/>
            <person name="Wanner G."/>
            <person name="Overmann J."/>
        </authorList>
    </citation>
    <scope>NUCLEOTIDE SEQUENCE [LARGE SCALE GENOMIC DNA]</scope>
    <source>
        <strain evidence="16 17">Swamp67</strain>
    </source>
</reference>
<dbReference type="SUPFAM" id="SSF90123">
    <property type="entry name" value="ABC transporter transmembrane region"/>
    <property type="match status" value="1"/>
</dbReference>
<accession>A0A6M4H5X0</accession>
<keyword evidence="8 13" id="KW-1133">Transmembrane helix</keyword>
<evidence type="ECO:0000256" key="3">
    <source>
        <dbReference type="ARBA" id="ARBA00022475"/>
    </source>
</evidence>
<feature type="transmembrane region" description="Helical" evidence="13">
    <location>
        <begin position="306"/>
        <end position="329"/>
    </location>
</feature>
<feature type="transmembrane region" description="Helical" evidence="13">
    <location>
        <begin position="390"/>
        <end position="411"/>
    </location>
</feature>
<evidence type="ECO:0000256" key="9">
    <source>
        <dbReference type="ARBA" id="ARBA00023136"/>
    </source>
</evidence>
<dbReference type="InterPro" id="IPR003593">
    <property type="entry name" value="AAA+_ATPase"/>
</dbReference>
<organism evidence="16 17">
    <name type="scientific">Usitatibacter palustris</name>
    <dbReference type="NCBI Taxonomy" id="2732487"/>
    <lineage>
        <taxon>Bacteria</taxon>
        <taxon>Pseudomonadati</taxon>
        <taxon>Pseudomonadota</taxon>
        <taxon>Betaproteobacteria</taxon>
        <taxon>Nitrosomonadales</taxon>
        <taxon>Usitatibacteraceae</taxon>
        <taxon>Usitatibacter</taxon>
    </lineage>
</organism>
<keyword evidence="6" id="KW-0547">Nucleotide-binding</keyword>
<dbReference type="InterPro" id="IPR039421">
    <property type="entry name" value="Type_1_exporter"/>
</dbReference>
<gene>
    <name evidence="16" type="primary">hlyB</name>
    <name evidence="16" type="ORF">DSM104440_00845</name>
</gene>
<dbReference type="GO" id="GO:0140359">
    <property type="term" value="F:ABC-type transporter activity"/>
    <property type="evidence" value="ECO:0007669"/>
    <property type="project" value="InterPro"/>
</dbReference>
<dbReference type="GO" id="GO:0005524">
    <property type="term" value="F:ATP binding"/>
    <property type="evidence" value="ECO:0007669"/>
    <property type="project" value="UniProtKB-KW"/>
</dbReference>
<dbReference type="InterPro" id="IPR017871">
    <property type="entry name" value="ABC_transporter-like_CS"/>
</dbReference>
<dbReference type="InterPro" id="IPR011527">
    <property type="entry name" value="ABC1_TM_dom"/>
</dbReference>
<dbReference type="Proteomes" id="UP000503096">
    <property type="component" value="Chromosome"/>
</dbReference>
<dbReference type="SUPFAM" id="SSF52540">
    <property type="entry name" value="P-loop containing nucleoside triphosphate hydrolases"/>
    <property type="match status" value="1"/>
</dbReference>
<protein>
    <recommendedName>
        <fullName evidence="12">Cyclolysin secretion/processing ATP-binding protein CyaB</fullName>
    </recommendedName>
</protein>
<evidence type="ECO:0000256" key="8">
    <source>
        <dbReference type="ARBA" id="ARBA00022989"/>
    </source>
</evidence>
<feature type="transmembrane region" description="Helical" evidence="13">
    <location>
        <begin position="165"/>
        <end position="190"/>
    </location>
</feature>
<dbReference type="EMBL" id="CP053073">
    <property type="protein sequence ID" value="QJR14053.1"/>
    <property type="molecule type" value="Genomic_DNA"/>
</dbReference>
<dbReference type="GO" id="GO:0031640">
    <property type="term" value="P:killing of cells of another organism"/>
    <property type="evidence" value="ECO:0007669"/>
    <property type="project" value="UniProtKB-KW"/>
</dbReference>
<dbReference type="GO" id="GO:0005886">
    <property type="term" value="C:plasma membrane"/>
    <property type="evidence" value="ECO:0007669"/>
    <property type="project" value="UniProtKB-SubCell"/>
</dbReference>